<organism evidence="1 2">
    <name type="scientific">Treponema brennaborense (strain DSM 12168 / CIP 105900 / DD5/3)</name>
    <dbReference type="NCBI Taxonomy" id="906968"/>
    <lineage>
        <taxon>Bacteria</taxon>
        <taxon>Pseudomonadati</taxon>
        <taxon>Spirochaetota</taxon>
        <taxon>Spirochaetia</taxon>
        <taxon>Spirochaetales</taxon>
        <taxon>Treponemataceae</taxon>
        <taxon>Treponema</taxon>
    </lineage>
</organism>
<dbReference type="eggNOG" id="ENOG5032QA4">
    <property type="taxonomic scope" value="Bacteria"/>
</dbReference>
<evidence type="ECO:0000313" key="1">
    <source>
        <dbReference type="EMBL" id="AEE16637.1"/>
    </source>
</evidence>
<dbReference type="EMBL" id="CP002696">
    <property type="protein sequence ID" value="AEE16637.1"/>
    <property type="molecule type" value="Genomic_DNA"/>
</dbReference>
<accession>F4LLH3</accession>
<evidence type="ECO:0000313" key="2">
    <source>
        <dbReference type="Proteomes" id="UP000006546"/>
    </source>
</evidence>
<dbReference type="KEGG" id="tbe:Trebr_1209"/>
<reference evidence="2" key="1">
    <citation type="submission" date="2011-04" db="EMBL/GenBank/DDBJ databases">
        <title>The complete genome of Treponema brennaborense DSM 12168.</title>
        <authorList>
            <person name="Lucas S."/>
            <person name="Han J."/>
            <person name="Lapidus A."/>
            <person name="Bruce D."/>
            <person name="Goodwin L."/>
            <person name="Pitluck S."/>
            <person name="Peters L."/>
            <person name="Kyrpides N."/>
            <person name="Mavromatis K."/>
            <person name="Ivanova N."/>
            <person name="Mikhailova N."/>
            <person name="Pagani I."/>
            <person name="Teshima H."/>
            <person name="Detter J.C."/>
            <person name="Tapia R."/>
            <person name="Han C."/>
            <person name="Land M."/>
            <person name="Hauser L."/>
            <person name="Markowitz V."/>
            <person name="Cheng J.-F."/>
            <person name="Hugenholtz P."/>
            <person name="Woyke T."/>
            <person name="Wu D."/>
            <person name="Gronow S."/>
            <person name="Wellnitz S."/>
            <person name="Brambilla E."/>
            <person name="Klenk H.-P."/>
            <person name="Eisen J.A."/>
        </authorList>
    </citation>
    <scope>NUCLEOTIDE SEQUENCE [LARGE SCALE GENOMIC DNA]</scope>
    <source>
        <strain evidence="2">DSM 12168 / CIP 105900 / DD5/3</strain>
    </source>
</reference>
<proteinExistence type="predicted"/>
<name>F4LLH3_TREBD</name>
<dbReference type="OrthoDB" id="358901at2"/>
<dbReference type="RefSeq" id="WP_013758344.1">
    <property type="nucleotide sequence ID" value="NC_015500.1"/>
</dbReference>
<dbReference type="AlphaFoldDB" id="F4LLH3"/>
<sequence length="233" mass="25599">MRRFLRLPDICILNRTAERAFRLATVCIVLPCLLAGCADTAPRVAAVRSTVIFDYGTPGGLPQMRLAVFVQPLSDAARVKTIEVTHEASRLVWQIDDVRFAGIGSSVWTGSADLVPAYGELIPTGPYDLHYIDAAERVTQSRFTVRYPAQLMQTATAAVRDVLGPATKESVTLYAERDGTGTVLYYGPEKNEWRDTARLLSEYPGAASLRKSLESADRTVLCILPPETIKEIP</sequence>
<keyword evidence="2" id="KW-1185">Reference proteome</keyword>
<dbReference type="STRING" id="906968.Trebr_1209"/>
<dbReference type="HOGENOM" id="CLU_1320399_0_0_12"/>
<gene>
    <name evidence="1" type="ordered locus">Trebr_1209</name>
</gene>
<dbReference type="Proteomes" id="UP000006546">
    <property type="component" value="Chromosome"/>
</dbReference>
<protein>
    <submittedName>
        <fullName evidence="1">Uncharacterized protein</fullName>
    </submittedName>
</protein>